<dbReference type="KEGG" id="mox:DAMO_2421"/>
<evidence type="ECO:0000313" key="2">
    <source>
        <dbReference type="Proteomes" id="UP000006898"/>
    </source>
</evidence>
<sequence>MPPDHEGGFSRVLHVIDTIAKLATPVAVIIAAWVGARLANSFQQRMAETTLHSQRQIAGTTLLSEREKAESELRASMFNSLINPFVGSQGGEQISADREQLLVELLALNFHEHFELKPLFERVDQRLAREGKLEARSALRSIADRIIDRQTAALSKEGSSNSSTGDGARIDVLTITEPPRAPGQKAVFELLAANEQRPFQIVGTLKEPIEDLKSPDGAQKVTIVVDDADWANQKFKIQLLMVGTKSGLVNSNTAFTLSRFDFPLTDNTLFSDGNRIALAVSSIRVDGVLKSAALKLIWFPKNYFTPRERPLDYAEFLKLVGKKT</sequence>
<reference evidence="1 2" key="1">
    <citation type="journal article" date="2010" name="Nature">
        <title>Nitrite-driven anaerobic methane oxidation by oxygenic bacteria.</title>
        <authorList>
            <person name="Ettwig K.F."/>
            <person name="Butler M.K."/>
            <person name="Le Paslier D."/>
            <person name="Pelletier E."/>
            <person name="Mangenot S."/>
            <person name="Kuypers M.M.M."/>
            <person name="Schreiber F."/>
            <person name="Dutilh B.E."/>
            <person name="Zedelius J."/>
            <person name="de Beer D."/>
            <person name="Gloerich J."/>
            <person name="Wessels H.J.C.T."/>
            <person name="van Allen T."/>
            <person name="Luesken F."/>
            <person name="Wu M."/>
            <person name="van de Pas-Schoonen K.T."/>
            <person name="Op den Camp H.J.M."/>
            <person name="Janssen-Megens E.M."/>
            <person name="Francoijs K-J."/>
            <person name="Stunnenberg H."/>
            <person name="Weissenbach J."/>
            <person name="Jetten M.S.M."/>
            <person name="Strous M."/>
        </authorList>
    </citation>
    <scope>NUCLEOTIDE SEQUENCE [LARGE SCALE GENOMIC DNA]</scope>
</reference>
<proteinExistence type="predicted"/>
<dbReference type="HOGENOM" id="CLU_857091_0_0_0"/>
<dbReference type="STRING" id="671143.DAMO_2421"/>
<gene>
    <name evidence="1" type="ORF">DAMO_2421</name>
</gene>
<name>D5MIW9_METO1</name>
<dbReference type="PATRIC" id="fig|671143.5.peg.2132"/>
<evidence type="ECO:0000313" key="1">
    <source>
        <dbReference type="EMBL" id="CBE69473.1"/>
    </source>
</evidence>
<protein>
    <submittedName>
        <fullName evidence="1">Uncharacterized protein</fullName>
    </submittedName>
</protein>
<dbReference type="eggNOG" id="ENOG5033P2S">
    <property type="taxonomic scope" value="Bacteria"/>
</dbReference>
<accession>D5MIW9</accession>
<organism evidence="1 2">
    <name type="scientific">Methylomirabilis oxygeniifera</name>
    <dbReference type="NCBI Taxonomy" id="671143"/>
    <lineage>
        <taxon>Bacteria</taxon>
        <taxon>Candidatus Methylomirabilota</taxon>
        <taxon>Candidatus Methylomirabilia</taxon>
        <taxon>Candidatus Methylomirabilales</taxon>
        <taxon>Candidatus Methylomirabilaceae</taxon>
        <taxon>Candidatus Methylomirabilis</taxon>
    </lineage>
</organism>
<dbReference type="Proteomes" id="UP000006898">
    <property type="component" value="Chromosome"/>
</dbReference>
<dbReference type="AlphaFoldDB" id="D5MIW9"/>
<dbReference type="EMBL" id="FP565575">
    <property type="protein sequence ID" value="CBE69473.1"/>
    <property type="molecule type" value="Genomic_DNA"/>
</dbReference>